<proteinExistence type="predicted"/>
<evidence type="ECO:0000256" key="1">
    <source>
        <dbReference type="ARBA" id="ARBA00023186"/>
    </source>
</evidence>
<dbReference type="SUPFAM" id="SSF46565">
    <property type="entry name" value="Chaperone J-domain"/>
    <property type="match status" value="1"/>
</dbReference>
<evidence type="ECO:0000313" key="4">
    <source>
        <dbReference type="EMBL" id="KAL0272182.1"/>
    </source>
</evidence>
<dbReference type="SMART" id="SM00271">
    <property type="entry name" value="DnaJ"/>
    <property type="match status" value="1"/>
</dbReference>
<dbReference type="PROSITE" id="PS50076">
    <property type="entry name" value="DNAJ_2"/>
    <property type="match status" value="1"/>
</dbReference>
<dbReference type="PROSITE" id="PS00636">
    <property type="entry name" value="DNAJ_1"/>
    <property type="match status" value="1"/>
</dbReference>
<dbReference type="AlphaFoldDB" id="A0AAW2HRV6"/>
<evidence type="ECO:0000259" key="3">
    <source>
        <dbReference type="PROSITE" id="PS50076"/>
    </source>
</evidence>
<evidence type="ECO:0000256" key="2">
    <source>
        <dbReference type="SAM" id="MobiDB-lite"/>
    </source>
</evidence>
<dbReference type="InterPro" id="IPR001623">
    <property type="entry name" value="DnaJ_domain"/>
</dbReference>
<dbReference type="Gene3D" id="1.10.287.110">
    <property type="entry name" value="DnaJ domain"/>
    <property type="match status" value="1"/>
</dbReference>
<dbReference type="InterPro" id="IPR036869">
    <property type="entry name" value="J_dom_sf"/>
</dbReference>
<dbReference type="EMBL" id="JARGDH010000003">
    <property type="protein sequence ID" value="KAL0272182.1"/>
    <property type="molecule type" value="Genomic_DNA"/>
</dbReference>
<sequence>MSWKRKYIPILNLAQKFSKTFINCANYYKSLGLTPSATSADIKAAYYRLSKIYHPDRNNGSEASAKIFREISTAYEVLRNSESRRNYDMEKFRNFDTVKPNYGPRNKSYKRNRSNMGSAAKNSNVQDERWKNKSNASKRNFQKSHSRDVEDLLTKNLRNLFHSQWQYGNRHWNK</sequence>
<feature type="compositionally biased region" description="Polar residues" evidence="2">
    <location>
        <begin position="114"/>
        <end position="125"/>
    </location>
</feature>
<keyword evidence="1" id="KW-0143">Chaperone</keyword>
<feature type="domain" description="J" evidence="3">
    <location>
        <begin position="26"/>
        <end position="91"/>
    </location>
</feature>
<organism evidence="4">
    <name type="scientific">Menopon gallinae</name>
    <name type="common">poultry shaft louse</name>
    <dbReference type="NCBI Taxonomy" id="328185"/>
    <lineage>
        <taxon>Eukaryota</taxon>
        <taxon>Metazoa</taxon>
        <taxon>Ecdysozoa</taxon>
        <taxon>Arthropoda</taxon>
        <taxon>Hexapoda</taxon>
        <taxon>Insecta</taxon>
        <taxon>Pterygota</taxon>
        <taxon>Neoptera</taxon>
        <taxon>Paraneoptera</taxon>
        <taxon>Psocodea</taxon>
        <taxon>Troctomorpha</taxon>
        <taxon>Phthiraptera</taxon>
        <taxon>Amblycera</taxon>
        <taxon>Menoponidae</taxon>
        <taxon>Menopon</taxon>
    </lineage>
</organism>
<feature type="region of interest" description="Disordered" evidence="2">
    <location>
        <begin position="100"/>
        <end position="147"/>
    </location>
</feature>
<dbReference type="InterPro" id="IPR018253">
    <property type="entry name" value="DnaJ_domain_CS"/>
</dbReference>
<reference evidence="4" key="1">
    <citation type="journal article" date="2024" name="Gigascience">
        <title>Chromosome-level genome of the poultry shaft louse Menopon gallinae provides insight into the host-switching and adaptive evolution of parasitic lice.</title>
        <authorList>
            <person name="Xu Y."/>
            <person name="Ma L."/>
            <person name="Liu S."/>
            <person name="Liang Y."/>
            <person name="Liu Q."/>
            <person name="He Z."/>
            <person name="Tian L."/>
            <person name="Duan Y."/>
            <person name="Cai W."/>
            <person name="Li H."/>
            <person name="Song F."/>
        </authorList>
    </citation>
    <scope>NUCLEOTIDE SEQUENCE</scope>
    <source>
        <strain evidence="4">Cailab_2023a</strain>
    </source>
</reference>
<accession>A0AAW2HRV6</accession>
<dbReference type="Pfam" id="PF00226">
    <property type="entry name" value="DnaJ"/>
    <property type="match status" value="1"/>
</dbReference>
<dbReference type="PANTHER" id="PTHR44145:SF3">
    <property type="entry name" value="DNAJ HOMOLOG SUBFAMILY A MEMBER 3, MITOCHONDRIAL"/>
    <property type="match status" value="1"/>
</dbReference>
<dbReference type="PRINTS" id="PR00625">
    <property type="entry name" value="JDOMAIN"/>
</dbReference>
<protein>
    <recommendedName>
        <fullName evidence="3">J domain-containing protein</fullName>
    </recommendedName>
</protein>
<dbReference type="CDD" id="cd06257">
    <property type="entry name" value="DnaJ"/>
    <property type="match status" value="1"/>
</dbReference>
<dbReference type="InterPro" id="IPR051938">
    <property type="entry name" value="Apopto_cytoskel_mod"/>
</dbReference>
<gene>
    <name evidence="4" type="ORF">PYX00_005259</name>
</gene>
<dbReference type="PANTHER" id="PTHR44145">
    <property type="entry name" value="DNAJ HOMOLOG SUBFAMILY A MEMBER 3, MITOCHONDRIAL"/>
    <property type="match status" value="1"/>
</dbReference>
<comment type="caution">
    <text evidence="4">The sequence shown here is derived from an EMBL/GenBank/DDBJ whole genome shotgun (WGS) entry which is preliminary data.</text>
</comment>
<name>A0AAW2HRV6_9NEOP</name>